<protein>
    <submittedName>
        <fullName evidence="2">Endoribonuclease L-PSP</fullName>
    </submittedName>
</protein>
<comment type="similarity">
    <text evidence="1">Belongs to the RutC family.</text>
</comment>
<name>H1S479_9BURK</name>
<gene>
    <name evidence="2" type="ORF">OR16_12815</name>
</gene>
<proteinExistence type="inferred from homology"/>
<dbReference type="Pfam" id="PF01042">
    <property type="entry name" value="Ribonuc_L-PSP"/>
    <property type="match status" value="1"/>
</dbReference>
<evidence type="ECO:0000313" key="2">
    <source>
        <dbReference type="EMBL" id="EHP42718.1"/>
    </source>
</evidence>
<dbReference type="Proteomes" id="UP000005808">
    <property type="component" value="Unassembled WGS sequence"/>
</dbReference>
<dbReference type="InterPro" id="IPR035959">
    <property type="entry name" value="RutC-like_sf"/>
</dbReference>
<organism evidence="2 3">
    <name type="scientific">Cupriavidus basilensis OR16</name>
    <dbReference type="NCBI Taxonomy" id="1127483"/>
    <lineage>
        <taxon>Bacteria</taxon>
        <taxon>Pseudomonadati</taxon>
        <taxon>Pseudomonadota</taxon>
        <taxon>Betaproteobacteria</taxon>
        <taxon>Burkholderiales</taxon>
        <taxon>Burkholderiaceae</taxon>
        <taxon>Cupriavidus</taxon>
    </lineage>
</organism>
<dbReference type="NCBIfam" id="TIGR00004">
    <property type="entry name" value="Rid family detoxifying hydrolase"/>
    <property type="match status" value="1"/>
</dbReference>
<comment type="caution">
    <text evidence="2">The sequence shown here is derived from an EMBL/GenBank/DDBJ whole genome shotgun (WGS) entry which is preliminary data.</text>
</comment>
<dbReference type="RefSeq" id="WP_006158193.1">
    <property type="nucleotide sequence ID" value="NZ_AHJE01000029.1"/>
</dbReference>
<dbReference type="PANTHER" id="PTHR11803">
    <property type="entry name" value="2-IMINOBUTANOATE/2-IMINOPROPANOATE DEAMINASE RIDA"/>
    <property type="match status" value="1"/>
</dbReference>
<accession>H1S479</accession>
<dbReference type="OrthoDB" id="8655901at2"/>
<dbReference type="GO" id="GO:0019239">
    <property type="term" value="F:deaminase activity"/>
    <property type="evidence" value="ECO:0007669"/>
    <property type="project" value="TreeGrafter"/>
</dbReference>
<dbReference type="InterPro" id="IPR006175">
    <property type="entry name" value="YjgF/YER057c/UK114"/>
</dbReference>
<dbReference type="SUPFAM" id="SSF55298">
    <property type="entry name" value="YjgF-like"/>
    <property type="match status" value="1"/>
</dbReference>
<sequence length="126" mass="13702">MEFLNSGKVLPAGLPFSEAVRIGDLFYLSGQMGIVPGTTRLVPGGIREEARQTLMNMRITLEAHGLSLRHVAKCTIFLADISEWQAFNEVYKDFFQAPYPARSALGANGLALGGRVEVECVAVFSP</sequence>
<evidence type="ECO:0000256" key="1">
    <source>
        <dbReference type="ARBA" id="ARBA00010552"/>
    </source>
</evidence>
<evidence type="ECO:0000313" key="3">
    <source>
        <dbReference type="Proteomes" id="UP000005808"/>
    </source>
</evidence>
<dbReference type="Gene3D" id="3.30.1330.40">
    <property type="entry name" value="RutC-like"/>
    <property type="match status" value="1"/>
</dbReference>
<dbReference type="PANTHER" id="PTHR11803:SF39">
    <property type="entry name" value="2-IMINOBUTANOATE_2-IMINOPROPANOATE DEAMINASE"/>
    <property type="match status" value="1"/>
</dbReference>
<dbReference type="GO" id="GO:0005829">
    <property type="term" value="C:cytosol"/>
    <property type="evidence" value="ECO:0007669"/>
    <property type="project" value="TreeGrafter"/>
</dbReference>
<dbReference type="PATRIC" id="fig|1127483.3.peg.2571"/>
<dbReference type="EMBL" id="AHJE01000029">
    <property type="protein sequence ID" value="EHP42718.1"/>
    <property type="molecule type" value="Genomic_DNA"/>
</dbReference>
<dbReference type="FunFam" id="3.30.1330.40:FF:000001">
    <property type="entry name" value="L-PSP family endoribonuclease"/>
    <property type="match status" value="1"/>
</dbReference>
<dbReference type="CDD" id="cd00448">
    <property type="entry name" value="YjgF_YER057c_UK114_family"/>
    <property type="match status" value="1"/>
</dbReference>
<dbReference type="InterPro" id="IPR006056">
    <property type="entry name" value="RidA"/>
</dbReference>
<reference evidence="2 3" key="1">
    <citation type="journal article" date="2012" name="J. Bacteriol.">
        <title>De Novo Genome Project of Cupriavidus basilensis OR16.</title>
        <authorList>
            <person name="Cserhati M."/>
            <person name="Kriszt B."/>
            <person name="Szoboszlay S."/>
            <person name="Toth A."/>
            <person name="Szabo I."/>
            <person name="Tancsics A."/>
            <person name="Nagy I."/>
            <person name="Horvath B."/>
            <person name="Nagy I."/>
            <person name="Kukolya J."/>
        </authorList>
    </citation>
    <scope>NUCLEOTIDE SEQUENCE [LARGE SCALE GENOMIC DNA]</scope>
    <source>
        <strain evidence="2 3">OR16</strain>
    </source>
</reference>
<dbReference type="AlphaFoldDB" id="H1S479"/>